<dbReference type="Gene3D" id="3.40.1520.10">
    <property type="entry name" value="Ta1353-like"/>
    <property type="match status" value="1"/>
</dbReference>
<protein>
    <submittedName>
        <fullName evidence="1">Adenosine specific kinase</fullName>
    </submittedName>
</protein>
<proteinExistence type="predicted"/>
<gene>
    <name evidence="1" type="ORF">B2A_03808</name>
</gene>
<reference evidence="1" key="1">
    <citation type="submission" date="2013-08" db="EMBL/GenBank/DDBJ databases">
        <authorList>
            <person name="Mendez C."/>
            <person name="Richter M."/>
            <person name="Ferrer M."/>
            <person name="Sanchez J."/>
        </authorList>
    </citation>
    <scope>NUCLEOTIDE SEQUENCE</scope>
</reference>
<reference evidence="1" key="2">
    <citation type="journal article" date="2014" name="ISME J.">
        <title>Microbial stratification in low pH oxic and suboxic macroscopic growths along an acid mine drainage.</title>
        <authorList>
            <person name="Mendez-Garcia C."/>
            <person name="Mesa V."/>
            <person name="Sprenger R.R."/>
            <person name="Richter M."/>
            <person name="Diez M.S."/>
            <person name="Solano J."/>
            <person name="Bargiela R."/>
            <person name="Golyshina O.V."/>
            <person name="Manteca A."/>
            <person name="Ramos J.L."/>
            <person name="Gallego J.R."/>
            <person name="Llorente I."/>
            <person name="Martins Dos Santos V.A."/>
            <person name="Jensen O.N."/>
            <person name="Pelaez A.I."/>
            <person name="Sanchez J."/>
            <person name="Ferrer M."/>
        </authorList>
    </citation>
    <scope>NUCLEOTIDE SEQUENCE</scope>
</reference>
<dbReference type="PANTHER" id="PTHR36155:SF1">
    <property type="entry name" value="BLL5354 PROTEIN"/>
    <property type="match status" value="1"/>
</dbReference>
<keyword evidence="1" id="KW-0808">Transferase</keyword>
<keyword evidence="1" id="KW-0418">Kinase</keyword>
<dbReference type="InterPro" id="IPR036902">
    <property type="entry name" value="Ta1353-like_sf"/>
</dbReference>
<dbReference type="Pfam" id="PF04008">
    <property type="entry name" value="Adenosine_kin"/>
    <property type="match status" value="1"/>
</dbReference>
<organism evidence="1">
    <name type="scientific">mine drainage metagenome</name>
    <dbReference type="NCBI Taxonomy" id="410659"/>
    <lineage>
        <taxon>unclassified sequences</taxon>
        <taxon>metagenomes</taxon>
        <taxon>ecological metagenomes</taxon>
    </lineage>
</organism>
<evidence type="ECO:0000313" key="1">
    <source>
        <dbReference type="EMBL" id="EQD59760.1"/>
    </source>
</evidence>
<dbReference type="AlphaFoldDB" id="T1C0T2"/>
<comment type="caution">
    <text evidence="1">The sequence shown here is derived from an EMBL/GenBank/DDBJ whole genome shotgun (WGS) entry which is preliminary data.</text>
</comment>
<sequence length="162" mass="17852">MAVTMEFISIEKDEDTSIMIGHAGFIKTVEDLYEALTNSVPQIKFGLAFAEASGKRLLRSDGNDETLEASAQKNLMKINSGHTFLILFKGAYPINVVKHIRDVNEVVSVYCATANPVSVVVASDGSRRAVIGISDGETMLGMENDADKKERYELLRKFGYKK</sequence>
<dbReference type="PANTHER" id="PTHR36155">
    <property type="entry name" value="BLL5354 PROTEIN"/>
    <property type="match status" value="1"/>
</dbReference>
<dbReference type="GO" id="GO:0016301">
    <property type="term" value="F:kinase activity"/>
    <property type="evidence" value="ECO:0007669"/>
    <property type="project" value="UniProtKB-KW"/>
</dbReference>
<name>T1C0T2_9ZZZZ</name>
<dbReference type="SUPFAM" id="SSF103165">
    <property type="entry name" value="Ta1353-like"/>
    <property type="match status" value="1"/>
</dbReference>
<dbReference type="EMBL" id="AUZZ01002537">
    <property type="protein sequence ID" value="EQD59760.1"/>
    <property type="molecule type" value="Genomic_DNA"/>
</dbReference>
<accession>T1C0T2</accession>
<dbReference type="InterPro" id="IPR007153">
    <property type="entry name" value="Adenosine_kinase"/>
</dbReference>